<dbReference type="KEGG" id="ehx:EMIHUDRAFT_98717"/>
<reference evidence="3" key="2">
    <citation type="submission" date="2024-10" db="UniProtKB">
        <authorList>
            <consortium name="EnsemblProtists"/>
        </authorList>
    </citation>
    <scope>IDENTIFICATION</scope>
</reference>
<reference evidence="4" key="1">
    <citation type="journal article" date="2013" name="Nature">
        <title>Pan genome of the phytoplankton Emiliania underpins its global distribution.</title>
        <authorList>
            <person name="Read B.A."/>
            <person name="Kegel J."/>
            <person name="Klute M.J."/>
            <person name="Kuo A."/>
            <person name="Lefebvre S.C."/>
            <person name="Maumus F."/>
            <person name="Mayer C."/>
            <person name="Miller J."/>
            <person name="Monier A."/>
            <person name="Salamov A."/>
            <person name="Young J."/>
            <person name="Aguilar M."/>
            <person name="Claverie J.M."/>
            <person name="Frickenhaus S."/>
            <person name="Gonzalez K."/>
            <person name="Herman E.K."/>
            <person name="Lin Y.C."/>
            <person name="Napier J."/>
            <person name="Ogata H."/>
            <person name="Sarno A.F."/>
            <person name="Shmutz J."/>
            <person name="Schroeder D."/>
            <person name="de Vargas C."/>
            <person name="Verret F."/>
            <person name="von Dassow P."/>
            <person name="Valentin K."/>
            <person name="Van de Peer Y."/>
            <person name="Wheeler G."/>
            <person name="Dacks J.B."/>
            <person name="Delwiche C.F."/>
            <person name="Dyhrman S.T."/>
            <person name="Glockner G."/>
            <person name="John U."/>
            <person name="Richards T."/>
            <person name="Worden A.Z."/>
            <person name="Zhang X."/>
            <person name="Grigoriev I.V."/>
            <person name="Allen A.E."/>
            <person name="Bidle K."/>
            <person name="Borodovsky M."/>
            <person name="Bowler C."/>
            <person name="Brownlee C."/>
            <person name="Cock J.M."/>
            <person name="Elias M."/>
            <person name="Gladyshev V.N."/>
            <person name="Groth M."/>
            <person name="Guda C."/>
            <person name="Hadaegh A."/>
            <person name="Iglesias-Rodriguez M.D."/>
            <person name="Jenkins J."/>
            <person name="Jones B.M."/>
            <person name="Lawson T."/>
            <person name="Leese F."/>
            <person name="Lindquist E."/>
            <person name="Lobanov A."/>
            <person name="Lomsadze A."/>
            <person name="Malik S.B."/>
            <person name="Marsh M.E."/>
            <person name="Mackinder L."/>
            <person name="Mock T."/>
            <person name="Mueller-Roeber B."/>
            <person name="Pagarete A."/>
            <person name="Parker M."/>
            <person name="Probert I."/>
            <person name="Quesneville H."/>
            <person name="Raines C."/>
            <person name="Rensing S.A."/>
            <person name="Riano-Pachon D.M."/>
            <person name="Richier S."/>
            <person name="Rokitta S."/>
            <person name="Shiraiwa Y."/>
            <person name="Soanes D.M."/>
            <person name="van der Giezen M."/>
            <person name="Wahlund T.M."/>
            <person name="Williams B."/>
            <person name="Wilson W."/>
            <person name="Wolfe G."/>
            <person name="Wurch L.L."/>
        </authorList>
    </citation>
    <scope>NUCLEOTIDE SEQUENCE</scope>
</reference>
<evidence type="ECO:0000256" key="1">
    <source>
        <dbReference type="SAM" id="MobiDB-lite"/>
    </source>
</evidence>
<dbReference type="HOGENOM" id="CLU_624746_0_0_1"/>
<evidence type="ECO:0008006" key="5">
    <source>
        <dbReference type="Google" id="ProtNLM"/>
    </source>
</evidence>
<name>A0A0D3KEZ5_EMIH1</name>
<feature type="compositionally biased region" description="Pro residues" evidence="1">
    <location>
        <begin position="55"/>
        <end position="81"/>
    </location>
</feature>
<keyword evidence="4" id="KW-1185">Reference proteome</keyword>
<dbReference type="RefSeq" id="XP_005786759.1">
    <property type="nucleotide sequence ID" value="XM_005786702.1"/>
</dbReference>
<accession>A0A0D3KEZ5</accession>
<evidence type="ECO:0000256" key="2">
    <source>
        <dbReference type="SAM" id="Phobius"/>
    </source>
</evidence>
<keyword evidence="2" id="KW-0472">Membrane</keyword>
<dbReference type="Proteomes" id="UP000013827">
    <property type="component" value="Unassembled WGS sequence"/>
</dbReference>
<dbReference type="EnsemblProtists" id="EOD34330">
    <property type="protein sequence ID" value="EOD34330"/>
    <property type="gene ID" value="EMIHUDRAFT_98717"/>
</dbReference>
<protein>
    <recommendedName>
        <fullName evidence="5">Pherophorin domain-containing protein</fullName>
    </recommendedName>
</protein>
<evidence type="ECO:0000313" key="4">
    <source>
        <dbReference type="Proteomes" id="UP000013827"/>
    </source>
</evidence>
<dbReference type="GeneID" id="17279601"/>
<dbReference type="PaxDb" id="2903-EOD34330"/>
<evidence type="ECO:0000313" key="3">
    <source>
        <dbReference type="EnsemblProtists" id="EOD34330"/>
    </source>
</evidence>
<feature type="region of interest" description="Disordered" evidence="1">
    <location>
        <begin position="52"/>
        <end position="81"/>
    </location>
</feature>
<organism evidence="3 4">
    <name type="scientific">Emiliania huxleyi (strain CCMP1516)</name>
    <dbReference type="NCBI Taxonomy" id="280463"/>
    <lineage>
        <taxon>Eukaryota</taxon>
        <taxon>Haptista</taxon>
        <taxon>Haptophyta</taxon>
        <taxon>Prymnesiophyceae</taxon>
        <taxon>Isochrysidales</taxon>
        <taxon>Noelaerhabdaceae</taxon>
        <taxon>Emiliania</taxon>
    </lineage>
</organism>
<dbReference type="AlphaFoldDB" id="A0A0D3KEZ5"/>
<keyword evidence="2" id="KW-0812">Transmembrane</keyword>
<feature type="transmembrane region" description="Helical" evidence="2">
    <location>
        <begin position="20"/>
        <end position="41"/>
    </location>
</feature>
<keyword evidence="2" id="KW-1133">Transmembrane helix</keyword>
<sequence length="453" mass="47386">MGDAKSAAGERRPPWPKKAFALGLVIGFLIAGGIAVAVLALNDRRAEAAISAGPPSFPPMSPPPSPPKSPPLPPTSPPPLLSNPAEMFVNATAAVTNVSGMSDLASDMIVLDVDLEFTSTSMLEEKVTALRADLWYTPNIVSRSTADLEASEHIGWCSVVDLWVRRGVVAAKAQIMLQNSEAGGHALGRWLSQRELAVVATGLGLITLETSRVKILSSGLVSGETIATGYETVEVTNTSVPFVNTSAKCPTGGACSRGFIVSGANPFGREWAVKEIALDAYFDWTFAYNTSVISSSTLSPLRVSFADVKCDRTDTYARMVAAGTTTIPQGEGTDFSVFLTATPLPGRAAAVNRDLSPGGDCTWIYPYDCCLMTALTAAACKVEGGGGDEAKIGIVLKGEATMLVDGVEMTVFPEVGLELSYTDDVLQFDLLGGTVFALGALGFACEDVTFAGP</sequence>
<proteinExistence type="predicted"/>